<accession>A0A840USC4</accession>
<comment type="caution">
    <text evidence="11">The sequence shown here is derived from an EMBL/GenBank/DDBJ whole genome shotgun (WGS) entry which is preliminary data.</text>
</comment>
<evidence type="ECO:0000256" key="9">
    <source>
        <dbReference type="SAM" id="Phobius"/>
    </source>
</evidence>
<dbReference type="InterPro" id="IPR003661">
    <property type="entry name" value="HisK_dim/P_dom"/>
</dbReference>
<keyword evidence="4" id="KW-0808">Transferase</keyword>
<evidence type="ECO:0000256" key="4">
    <source>
        <dbReference type="ARBA" id="ARBA00022679"/>
    </source>
</evidence>
<evidence type="ECO:0000256" key="1">
    <source>
        <dbReference type="ARBA" id="ARBA00000085"/>
    </source>
</evidence>
<keyword evidence="6 11" id="KW-0418">Kinase</keyword>
<feature type="transmembrane region" description="Helical" evidence="9">
    <location>
        <begin position="224"/>
        <end position="243"/>
    </location>
</feature>
<dbReference type="Pfam" id="PF02518">
    <property type="entry name" value="HATPase_c"/>
    <property type="match status" value="1"/>
</dbReference>
<evidence type="ECO:0000313" key="11">
    <source>
        <dbReference type="EMBL" id="MBB5347603.1"/>
    </source>
</evidence>
<dbReference type="PANTHER" id="PTHR43065">
    <property type="entry name" value="SENSOR HISTIDINE KINASE"/>
    <property type="match status" value="1"/>
</dbReference>
<dbReference type="Pfam" id="PF00512">
    <property type="entry name" value="HisKA"/>
    <property type="match status" value="1"/>
</dbReference>
<dbReference type="Proteomes" id="UP000539642">
    <property type="component" value="Unassembled WGS sequence"/>
</dbReference>
<dbReference type="SUPFAM" id="SSF47384">
    <property type="entry name" value="Homodimeric domain of signal transducing histidine kinase"/>
    <property type="match status" value="1"/>
</dbReference>
<dbReference type="InterPro" id="IPR004358">
    <property type="entry name" value="Sig_transdc_His_kin-like_C"/>
</dbReference>
<dbReference type="Gene3D" id="3.30.565.10">
    <property type="entry name" value="Histidine kinase-like ATPase, C-terminal domain"/>
    <property type="match status" value="1"/>
</dbReference>
<dbReference type="AlphaFoldDB" id="A0A840USC4"/>
<dbReference type="EMBL" id="JACHEO010000005">
    <property type="protein sequence ID" value="MBB5347603.1"/>
    <property type="molecule type" value="Genomic_DNA"/>
</dbReference>
<dbReference type="PROSITE" id="PS50109">
    <property type="entry name" value="HIS_KIN"/>
    <property type="match status" value="1"/>
</dbReference>
<evidence type="ECO:0000313" key="12">
    <source>
        <dbReference type="Proteomes" id="UP000539642"/>
    </source>
</evidence>
<dbReference type="Gene3D" id="1.10.287.130">
    <property type="match status" value="1"/>
</dbReference>
<dbReference type="InterPro" id="IPR003594">
    <property type="entry name" value="HATPase_dom"/>
</dbReference>
<evidence type="ECO:0000256" key="6">
    <source>
        <dbReference type="ARBA" id="ARBA00022777"/>
    </source>
</evidence>
<dbReference type="EC" id="2.7.13.3" evidence="2"/>
<sequence length="488" mass="54635">METRQDPQEIFDSIRRQKFDTGLQPFKLVKYFSFTSLGVILVFTLILSWIISNHARRVMLEQSQEYVLLLAENINQQVFRRFVLPAVVRYGGIALSNPEQFENLDRIVRGLIQGLKIDSVTIYDSRVNIISYSTVSELVGVKDKGGVEYEQALKGKANSRFIYRGSVFSLLSVAPAVSCQLRAYIPFRQVREDGESGEVIMGVIEIVKDLSNNYASIINLQGRIILVSAAVMGVLFLVLRTIVSRAGRIMESKALERLRLEEKLNQTERLAHLGTMVATVSHEIKSPLGIVRSTAEILEKRIQKVAPGNEHLARIIVDETMRLNNIVVEFLDFARPQQMKMERGQVNVIIDKVLAFLAPMFKEQQVNVLADLAPDLPETAVDIDQVYRALLNILLNSIQAMDHGGRLRISTGSSDEGRRIKVVVHDSGCGMDEEKLAQIFKPFFTDKSKGTGLGLAITKNIIEGHLGEIFVDSRLGEGTTFTIHLPVV</sequence>
<comment type="catalytic activity">
    <reaction evidence="1">
        <text>ATP + protein L-histidine = ADP + protein N-phospho-L-histidine.</text>
        <dbReference type="EC" id="2.7.13.3"/>
    </reaction>
</comment>
<dbReference type="InterPro" id="IPR005467">
    <property type="entry name" value="His_kinase_dom"/>
</dbReference>
<keyword evidence="5" id="KW-0547">Nucleotide-binding</keyword>
<keyword evidence="12" id="KW-1185">Reference proteome</keyword>
<evidence type="ECO:0000256" key="2">
    <source>
        <dbReference type="ARBA" id="ARBA00012438"/>
    </source>
</evidence>
<name>A0A840USC4_9BACT</name>
<gene>
    <name evidence="11" type="ORF">HNQ81_001324</name>
</gene>
<keyword evidence="7" id="KW-0067">ATP-binding</keyword>
<keyword evidence="9" id="KW-0812">Transmembrane</keyword>
<dbReference type="PRINTS" id="PR00344">
    <property type="entry name" value="BCTRLSENSOR"/>
</dbReference>
<evidence type="ECO:0000256" key="7">
    <source>
        <dbReference type="ARBA" id="ARBA00022840"/>
    </source>
</evidence>
<dbReference type="InterPro" id="IPR036097">
    <property type="entry name" value="HisK_dim/P_sf"/>
</dbReference>
<dbReference type="GO" id="GO:0005524">
    <property type="term" value="F:ATP binding"/>
    <property type="evidence" value="ECO:0007669"/>
    <property type="project" value="UniProtKB-KW"/>
</dbReference>
<dbReference type="SMART" id="SM00388">
    <property type="entry name" value="HisKA"/>
    <property type="match status" value="1"/>
</dbReference>
<dbReference type="CDD" id="cd00082">
    <property type="entry name" value="HisKA"/>
    <property type="match status" value="1"/>
</dbReference>
<keyword evidence="8" id="KW-0902">Two-component regulatory system</keyword>
<evidence type="ECO:0000256" key="8">
    <source>
        <dbReference type="ARBA" id="ARBA00023012"/>
    </source>
</evidence>
<reference evidence="11 12" key="1">
    <citation type="submission" date="2020-08" db="EMBL/GenBank/DDBJ databases">
        <title>Genomic Encyclopedia of Type Strains, Phase IV (KMG-IV): sequencing the most valuable type-strain genomes for metagenomic binning, comparative biology and taxonomic classification.</title>
        <authorList>
            <person name="Goeker M."/>
        </authorList>
    </citation>
    <scope>NUCLEOTIDE SEQUENCE [LARGE SCALE GENOMIC DNA]</scope>
    <source>
        <strain evidence="11 12">DSM 28570</strain>
    </source>
</reference>
<evidence type="ECO:0000256" key="5">
    <source>
        <dbReference type="ARBA" id="ARBA00022741"/>
    </source>
</evidence>
<dbReference type="RefSeq" id="WP_183349504.1">
    <property type="nucleotide sequence ID" value="NZ_JACHEO010000005.1"/>
</dbReference>
<protein>
    <recommendedName>
        <fullName evidence="2">histidine kinase</fullName>
        <ecNumber evidence="2">2.7.13.3</ecNumber>
    </recommendedName>
</protein>
<dbReference type="GO" id="GO:0000155">
    <property type="term" value="F:phosphorelay sensor kinase activity"/>
    <property type="evidence" value="ECO:0007669"/>
    <property type="project" value="InterPro"/>
</dbReference>
<evidence type="ECO:0000256" key="3">
    <source>
        <dbReference type="ARBA" id="ARBA00022553"/>
    </source>
</evidence>
<evidence type="ECO:0000259" key="10">
    <source>
        <dbReference type="PROSITE" id="PS50109"/>
    </source>
</evidence>
<feature type="domain" description="Histidine kinase" evidence="10">
    <location>
        <begin position="279"/>
        <end position="488"/>
    </location>
</feature>
<dbReference type="InterPro" id="IPR036890">
    <property type="entry name" value="HATPase_C_sf"/>
</dbReference>
<keyword evidence="3" id="KW-0597">Phosphoprotein</keyword>
<dbReference type="SMART" id="SM00387">
    <property type="entry name" value="HATPase_c"/>
    <property type="match status" value="1"/>
</dbReference>
<keyword evidence="9" id="KW-1133">Transmembrane helix</keyword>
<feature type="transmembrane region" description="Helical" evidence="9">
    <location>
        <begin position="31"/>
        <end position="51"/>
    </location>
</feature>
<dbReference type="SUPFAM" id="SSF55874">
    <property type="entry name" value="ATPase domain of HSP90 chaperone/DNA topoisomerase II/histidine kinase"/>
    <property type="match status" value="1"/>
</dbReference>
<proteinExistence type="predicted"/>
<organism evidence="11 12">
    <name type="scientific">Desulfoprunum benzoelyticum</name>
    <dbReference type="NCBI Taxonomy" id="1506996"/>
    <lineage>
        <taxon>Bacteria</taxon>
        <taxon>Pseudomonadati</taxon>
        <taxon>Thermodesulfobacteriota</taxon>
        <taxon>Desulfobulbia</taxon>
        <taxon>Desulfobulbales</taxon>
        <taxon>Desulfobulbaceae</taxon>
        <taxon>Desulfoprunum</taxon>
    </lineage>
</organism>
<keyword evidence="9" id="KW-0472">Membrane</keyword>
<dbReference type="PANTHER" id="PTHR43065:SF10">
    <property type="entry name" value="PEROXIDE STRESS-ACTIVATED HISTIDINE KINASE MAK3"/>
    <property type="match status" value="1"/>
</dbReference>